<keyword evidence="1" id="KW-0238">DNA-binding</keyword>
<dbReference type="InterPro" id="IPR041679">
    <property type="entry name" value="DNA2/NAM7-like_C"/>
</dbReference>
<dbReference type="SUPFAM" id="SSF52540">
    <property type="entry name" value="P-loop containing nucleoside triphosphate hydrolases"/>
    <property type="match status" value="1"/>
</dbReference>
<dbReference type="InterPro" id="IPR036625">
    <property type="entry name" value="E3-bd_dom_sf"/>
</dbReference>
<dbReference type="InterPro" id="IPR041677">
    <property type="entry name" value="DNA2/NAM7_AAA_11"/>
</dbReference>
<accession>A0ABP8WIC9</accession>
<feature type="region of interest" description="Disordered" evidence="2">
    <location>
        <begin position="1505"/>
        <end position="1570"/>
    </location>
</feature>
<feature type="compositionally biased region" description="Low complexity" evidence="2">
    <location>
        <begin position="1509"/>
        <end position="1526"/>
    </location>
</feature>
<feature type="domain" description="DNA2/NAM7 helicase-like C-terminal" evidence="4">
    <location>
        <begin position="1166"/>
        <end position="1335"/>
    </location>
</feature>
<dbReference type="SUPFAM" id="SSF52980">
    <property type="entry name" value="Restriction endonuclease-like"/>
    <property type="match status" value="1"/>
</dbReference>
<dbReference type="CDD" id="cd18808">
    <property type="entry name" value="SF1_C_Upf1"/>
    <property type="match status" value="1"/>
</dbReference>
<dbReference type="Gene3D" id="3.40.960.10">
    <property type="entry name" value="VSR Endonuclease"/>
    <property type="match status" value="1"/>
</dbReference>
<dbReference type="Gene3D" id="3.40.50.300">
    <property type="entry name" value="P-loop containing nucleotide triphosphate hydrolases"/>
    <property type="match status" value="3"/>
</dbReference>
<dbReference type="Pfam" id="PF13087">
    <property type="entry name" value="AAA_12"/>
    <property type="match status" value="1"/>
</dbReference>
<evidence type="ECO:0000256" key="2">
    <source>
        <dbReference type="SAM" id="MobiDB-lite"/>
    </source>
</evidence>
<name>A0ABP8WIC9_9MICO</name>
<dbReference type="Proteomes" id="UP001500843">
    <property type="component" value="Unassembled WGS sequence"/>
</dbReference>
<dbReference type="InterPro" id="IPR011335">
    <property type="entry name" value="Restrct_endonuc-II-like"/>
</dbReference>
<reference evidence="8" key="1">
    <citation type="journal article" date="2019" name="Int. J. Syst. Evol. Microbiol.">
        <title>The Global Catalogue of Microorganisms (GCM) 10K type strain sequencing project: providing services to taxonomists for standard genome sequencing and annotation.</title>
        <authorList>
            <consortium name="The Broad Institute Genomics Platform"/>
            <consortium name="The Broad Institute Genome Sequencing Center for Infectious Disease"/>
            <person name="Wu L."/>
            <person name="Ma J."/>
        </authorList>
    </citation>
    <scope>NUCLEOTIDE SEQUENCE [LARGE SCALE GENOMIC DNA]</scope>
    <source>
        <strain evidence="8">JCM 17975</strain>
    </source>
</reference>
<dbReference type="InterPro" id="IPR045055">
    <property type="entry name" value="DNA2/NAM7-like"/>
</dbReference>
<feature type="domain" description="DNA2/NAM7 helicase helicase" evidence="3">
    <location>
        <begin position="400"/>
        <end position="524"/>
    </location>
</feature>
<dbReference type="Gene3D" id="4.10.320.10">
    <property type="entry name" value="E3-binding domain"/>
    <property type="match status" value="1"/>
</dbReference>
<evidence type="ECO:0000259" key="4">
    <source>
        <dbReference type="Pfam" id="PF13087"/>
    </source>
</evidence>
<dbReference type="Pfam" id="PF13086">
    <property type="entry name" value="AAA_11"/>
    <property type="match status" value="1"/>
</dbReference>
<evidence type="ECO:0000259" key="6">
    <source>
        <dbReference type="Pfam" id="PF23359"/>
    </source>
</evidence>
<feature type="domain" description="Lsr2 DNA-binding" evidence="6">
    <location>
        <begin position="1574"/>
        <end position="1605"/>
    </location>
</feature>
<feature type="domain" description="Restriction endonuclease type II-like" evidence="5">
    <location>
        <begin position="1377"/>
        <end position="1470"/>
    </location>
</feature>
<dbReference type="InterPro" id="IPR055370">
    <property type="entry name" value="Lsr2_DNA-bd"/>
</dbReference>
<evidence type="ECO:0000313" key="8">
    <source>
        <dbReference type="Proteomes" id="UP001500843"/>
    </source>
</evidence>
<dbReference type="InterPro" id="IPR047187">
    <property type="entry name" value="SF1_C_Upf1"/>
</dbReference>
<evidence type="ECO:0000259" key="3">
    <source>
        <dbReference type="Pfam" id="PF13086"/>
    </source>
</evidence>
<organism evidence="7 8">
    <name type="scientific">Promicromonospora umidemergens</name>
    <dbReference type="NCBI Taxonomy" id="629679"/>
    <lineage>
        <taxon>Bacteria</taxon>
        <taxon>Bacillati</taxon>
        <taxon>Actinomycetota</taxon>
        <taxon>Actinomycetes</taxon>
        <taxon>Micrococcales</taxon>
        <taxon>Promicromonosporaceae</taxon>
        <taxon>Promicromonospora</taxon>
    </lineage>
</organism>
<gene>
    <name evidence="7" type="ORF">GCM10023198_04040</name>
</gene>
<keyword evidence="8" id="KW-1185">Reference proteome</keyword>
<evidence type="ECO:0000259" key="5">
    <source>
        <dbReference type="Pfam" id="PF18741"/>
    </source>
</evidence>
<dbReference type="Pfam" id="PF18741">
    <property type="entry name" value="MTES_1575"/>
    <property type="match status" value="1"/>
</dbReference>
<dbReference type="PANTHER" id="PTHR10887">
    <property type="entry name" value="DNA2/NAM7 HELICASE FAMILY"/>
    <property type="match status" value="1"/>
</dbReference>
<proteinExistence type="predicted"/>
<sequence>MSYVGVDGPKALHEGVVGQASRLLDFLSAVAREVGPEPVRDVNHQEFLVWPTEVPTHRAVRLGPSDTRPSWLEVSRLPEPESVTIPDELSGLIVQKSMQSPDQEPELSAAGVEAFVDERLPLPLDELRGVQPDAIEQTEDPDRAVDDEPRAVWEAERAGLREEIQTHFTRWRETTWQVWADRTRPAIAARKLYGRLYELHLRAERETATYEVVWGHCVMRCTREGKSIVAPMFVAPMTVEVNPDDASIRVAPEKPAELELDTIEGIWFDGLEALSALRTRLTSEPPDLWDADQRLAVRRQIVAPLGLEARLAEDEGRGASVSAPVLDDGWTLYLRKRPMRQERFYDELAEKLRDEEFLPEALASVVADKDVLDSALASIGQTVGSDDGTANRLLMPLPANDDQERIARQLARSRGVTVQGPPGTGKSHTIVNLVSHLVAQGKRVLVTAQNDQALTVLRDKIPAELRDLSIAVLGSTPAAMEELRSSAQSMQDSISSLDLAKEERRIKELGGRIDELRDSLRRTDLDLVEALRSEQRELDLPAGPARAKEVAEWLAKDRHLDVIGDAVPVGSEFPVGVDEMTELRESVRSITVEDATSALLDLPDVDWLPTAADLGTGFDRLDRLRDEVTALESGGLQVEGVDGLDRDTCRALADEALDSARTLDALNGHWENQLAAEILSNGPVADFTIQQNATVLAKLGEGRSIQVRLAGHEIIVPDGDPAVQVALLQTWRERLDAGKRGLPPFGARELKTLAEATRFDGFPVSSVAQVDLVAWAIQLRSVLRGVRLLMVQAYQPSGIPVPDDGPGFIFAAQKLADRVGKVHRWWSETYPDLTRRFRPLVTFSDPARDAASLRRAGELLGGAAARIEERVLSSELDRLGARLKGCVATEHASPLWAALLSALELHSAQSWSQATEETRRLAAVRGRVNYRERLVEKIAEAGAPRWVRLVVDSRADHDVTGDLDDLPRAWQRAAARTWLTQLHGESDVAVLMERTHEQSKELQRTVVDLASRSARVGLKKNIKDRQRRALDMWLTAIKRIGKGTGKNAVRYQAQAREALPAAMGAVPVWIMPIYRVLENFDPRVSDLFDVVVVDESSQCDLLTLGVLALGEKSVVVGDDKQTSPQAVGINTDRIAALQEQHIGDLPGRRLLTMDESLYSISGRAFPSTILLREHFRCVPEIIAFSNTFYDGKILPLREVTQPQIGRALNAVHVQDGASVKQGSHRVNVREAQTLVDKVAECAANPAYDGLTFGVVTLMSGPQAKIIEDLLVKRLGISEYEKRRLRVGNPPVFQGDERSVVFISVVADDNSFAATRTMHAQWVNVAASRAQDQIWLFHTVDPSTLNAADYRRQLIEHVRDHGDRPEATDLFALTDSKFERDVLKQMLDHSYDVTPQHKVGSYRIDFVVNVAPGERLAIECDGDSFHGPDQWDADVRRQRVLERIGWSFWRIRASRYYLDPVEAMEPLWERLEHMRARAAEAEKVRARQAEIEDERRLRRLRVATVRREQAAPTSTPAASTEAAVAGTLDLDETVAPESRTRVLSATRPSREPGQQLVPSPRRETPGTLEWSTMTDPSAIRAWARAQGFSISDRGRISAEVTAAFQKMQRALSDAVGTPGTVPSASPASEQLREISVSEISSDRLAEVSLYGDQYVLDHLGDIVSRRDGRSLSDAVGPRQAARVRDAMRAVRPHGGRFKVGRDGVMVTAVGNTPTYVTTVTADEWFPGTIG</sequence>
<comment type="caution">
    <text evidence="7">The sequence shown here is derived from an EMBL/GenBank/DDBJ whole genome shotgun (WGS) entry which is preliminary data.</text>
</comment>
<dbReference type="InterPro" id="IPR049468">
    <property type="entry name" value="Restrct_endonuc-II-like_dom"/>
</dbReference>
<evidence type="ECO:0000256" key="1">
    <source>
        <dbReference type="ARBA" id="ARBA00023125"/>
    </source>
</evidence>
<dbReference type="InterPro" id="IPR027417">
    <property type="entry name" value="P-loop_NTPase"/>
</dbReference>
<dbReference type="Pfam" id="PF23359">
    <property type="entry name" value="Lsr2_DNA-bd"/>
    <property type="match status" value="1"/>
</dbReference>
<protein>
    <submittedName>
        <fullName evidence="7">AAA domain-containing protein</fullName>
    </submittedName>
</protein>
<dbReference type="EMBL" id="BAABHM010000003">
    <property type="protein sequence ID" value="GAA4688782.1"/>
    <property type="molecule type" value="Genomic_DNA"/>
</dbReference>
<evidence type="ECO:0000313" key="7">
    <source>
        <dbReference type="EMBL" id="GAA4688782.1"/>
    </source>
</evidence>